<dbReference type="OrthoDB" id="1148892at2"/>
<evidence type="ECO:0008006" key="3">
    <source>
        <dbReference type="Google" id="ProtNLM"/>
    </source>
</evidence>
<accession>A0A5M4B5Z9</accession>
<name>A0A5M4B5Z9_9FLAO</name>
<dbReference type="RefSeq" id="WP_155283629.1">
    <property type="nucleotide sequence ID" value="NZ_BLBC01000004.1"/>
</dbReference>
<reference evidence="2" key="1">
    <citation type="journal article" date="2020" name="Int. J. Syst. Evol. Microbiol.">
        <title>Capnocytophaga felis sp. nov. isolated from the feline oral cavity.</title>
        <authorList>
            <person name="Suzuki M."/>
            <person name="Umeda K."/>
            <person name="Kimura M."/>
            <person name="Imaoka K."/>
            <person name="Morikawa S."/>
            <person name="Maeda K."/>
        </authorList>
    </citation>
    <scope>NUCLEOTIDE SEQUENCE [LARGE SCALE GENOMIC DNA]</scope>
    <source>
        <strain evidence="2">KC07070</strain>
    </source>
</reference>
<evidence type="ECO:0000313" key="1">
    <source>
        <dbReference type="EMBL" id="GET44928.1"/>
    </source>
</evidence>
<evidence type="ECO:0000313" key="2">
    <source>
        <dbReference type="Proteomes" id="UP000398217"/>
    </source>
</evidence>
<dbReference type="AlphaFoldDB" id="A0A5M4B5Z9"/>
<dbReference type="Gene3D" id="2.60.40.1510">
    <property type="entry name" value="ntegrin, alpha v. Chain A, domain 3"/>
    <property type="match status" value="1"/>
</dbReference>
<dbReference type="PROSITE" id="PS51257">
    <property type="entry name" value="PROKAR_LIPOPROTEIN"/>
    <property type="match status" value="1"/>
</dbReference>
<proteinExistence type="predicted"/>
<keyword evidence="2" id="KW-1185">Reference proteome</keyword>
<comment type="caution">
    <text evidence="1">The sequence shown here is derived from an EMBL/GenBank/DDBJ whole genome shotgun (WGS) entry which is preliminary data.</text>
</comment>
<dbReference type="EMBL" id="BLBC01000004">
    <property type="protein sequence ID" value="GET44928.1"/>
    <property type="molecule type" value="Genomic_DNA"/>
</dbReference>
<organism evidence="1 2">
    <name type="scientific">Capnocytophaga felis</name>
    <dbReference type="NCBI Taxonomy" id="2267611"/>
    <lineage>
        <taxon>Bacteria</taxon>
        <taxon>Pseudomonadati</taxon>
        <taxon>Bacteroidota</taxon>
        <taxon>Flavobacteriia</taxon>
        <taxon>Flavobacteriales</taxon>
        <taxon>Flavobacteriaceae</taxon>
        <taxon>Capnocytophaga</taxon>
    </lineage>
</organism>
<gene>
    <name evidence="1" type="ORF">RCZ01_02300</name>
</gene>
<dbReference type="Proteomes" id="UP000398217">
    <property type="component" value="Unassembled WGS sequence"/>
</dbReference>
<sequence length="331" mass="38051">MRTHIKNIIFTVLAGVLISCEKDGITVEKNNDLKWSIDKKIENEDIRTRIGYNPNKSYIVSDTKKEFFVKSLGSISLQEEELVGHAKVVLTKVLDKDIRVTLTYDESLYQELKTVYVGYQLASEQLIKAQKELVIKAGETESTFEFVLSVIPETKRLLFPYKVKVEGENSVEFIGKGSDILTVVVSSEDISAQATWMINPVNSSDKFKGIFESVLQKNKEIKKETLLPKIKFGVLGGYYRSKGLLFYSRYEHFNFDREVQYPADTNVNVENHIQIKLGNPTRTFTRYYSHLTPLIESFEQHSPYKVEKLGGGVFKFVSVEDNDFWFIFTKE</sequence>
<protein>
    <recommendedName>
        <fullName evidence="3">DUF1735 domain-containing protein</fullName>
    </recommendedName>
</protein>